<feature type="transmembrane region" description="Helical" evidence="3">
    <location>
        <begin position="21"/>
        <end position="42"/>
    </location>
</feature>
<feature type="region of interest" description="Disordered" evidence="2">
    <location>
        <begin position="242"/>
        <end position="325"/>
    </location>
</feature>
<proteinExistence type="predicted"/>
<accession>A0AAV5KHC0</accession>
<feature type="compositionally biased region" description="Acidic residues" evidence="2">
    <location>
        <begin position="250"/>
        <end position="271"/>
    </location>
</feature>
<keyword evidence="3" id="KW-0812">Transmembrane</keyword>
<feature type="coiled-coil region" evidence="1">
    <location>
        <begin position="354"/>
        <end position="427"/>
    </location>
</feature>
<dbReference type="Proteomes" id="UP001054252">
    <property type="component" value="Unassembled WGS sequence"/>
</dbReference>
<feature type="compositionally biased region" description="Acidic residues" evidence="2">
    <location>
        <begin position="278"/>
        <end position="322"/>
    </location>
</feature>
<organism evidence="4 5">
    <name type="scientific">Rubroshorea leprosula</name>
    <dbReference type="NCBI Taxonomy" id="152421"/>
    <lineage>
        <taxon>Eukaryota</taxon>
        <taxon>Viridiplantae</taxon>
        <taxon>Streptophyta</taxon>
        <taxon>Embryophyta</taxon>
        <taxon>Tracheophyta</taxon>
        <taxon>Spermatophyta</taxon>
        <taxon>Magnoliopsida</taxon>
        <taxon>eudicotyledons</taxon>
        <taxon>Gunneridae</taxon>
        <taxon>Pentapetalae</taxon>
        <taxon>rosids</taxon>
        <taxon>malvids</taxon>
        <taxon>Malvales</taxon>
        <taxon>Dipterocarpaceae</taxon>
        <taxon>Rubroshorea</taxon>
    </lineage>
</organism>
<protein>
    <submittedName>
        <fullName evidence="4">Uncharacterized protein</fullName>
    </submittedName>
</protein>
<dbReference type="EMBL" id="BPVZ01000064">
    <property type="protein sequence ID" value="GKV23997.1"/>
    <property type="molecule type" value="Genomic_DNA"/>
</dbReference>
<gene>
    <name evidence="4" type="ORF">SLEP1_g33659</name>
</gene>
<feature type="coiled-coil region" evidence="1">
    <location>
        <begin position="490"/>
        <end position="531"/>
    </location>
</feature>
<evidence type="ECO:0000256" key="2">
    <source>
        <dbReference type="SAM" id="MobiDB-lite"/>
    </source>
</evidence>
<evidence type="ECO:0000256" key="3">
    <source>
        <dbReference type="SAM" id="Phobius"/>
    </source>
</evidence>
<comment type="caution">
    <text evidence="4">The sequence shown here is derived from an EMBL/GenBank/DDBJ whole genome shotgun (WGS) entry which is preliminary data.</text>
</comment>
<keyword evidence="3" id="KW-0472">Membrane</keyword>
<dbReference type="AlphaFoldDB" id="A0AAV5KHC0"/>
<keyword evidence="3" id="KW-1133">Transmembrane helix</keyword>
<reference evidence="4 5" key="1">
    <citation type="journal article" date="2021" name="Commun. Biol.">
        <title>The genome of Shorea leprosula (Dipterocarpaceae) highlights the ecological relevance of drought in aseasonal tropical rainforests.</title>
        <authorList>
            <person name="Ng K.K.S."/>
            <person name="Kobayashi M.J."/>
            <person name="Fawcett J.A."/>
            <person name="Hatakeyama M."/>
            <person name="Paape T."/>
            <person name="Ng C.H."/>
            <person name="Ang C.C."/>
            <person name="Tnah L.H."/>
            <person name="Lee C.T."/>
            <person name="Nishiyama T."/>
            <person name="Sese J."/>
            <person name="O'Brien M.J."/>
            <person name="Copetti D."/>
            <person name="Mohd Noor M.I."/>
            <person name="Ong R.C."/>
            <person name="Putra M."/>
            <person name="Sireger I.Z."/>
            <person name="Indrioko S."/>
            <person name="Kosugi Y."/>
            <person name="Izuno A."/>
            <person name="Isagi Y."/>
            <person name="Lee S.L."/>
            <person name="Shimizu K.K."/>
        </authorList>
    </citation>
    <scope>NUCLEOTIDE SEQUENCE [LARGE SCALE GENOMIC DNA]</scope>
    <source>
        <strain evidence="4">214</strain>
    </source>
</reference>
<evidence type="ECO:0000256" key="1">
    <source>
        <dbReference type="SAM" id="Coils"/>
    </source>
</evidence>
<feature type="transmembrane region" description="Helical" evidence="3">
    <location>
        <begin position="120"/>
        <end position="138"/>
    </location>
</feature>
<evidence type="ECO:0000313" key="5">
    <source>
        <dbReference type="Proteomes" id="UP001054252"/>
    </source>
</evidence>
<sequence length="551" mass="63891">MAPTSSEKQLNVIRRCESDLFWVEKIMIVTLILLPICIDNYIFTRFVFLNIILGFIASNVSYVLLFMERQRIRPFSFEPCAFFYIERVEMGAAALYAFGIKTNFGWGRALNTFGTIKTNFALHILILMQLFLTVQYILKYYKGGATESSNDGGSKMVGSHEGSVKKAKIIISKCFQYCHYVYGLGLLSCGCVYDINACWVHLWNSETDAAVNVSLLPDEPKREEEEMEDDSKDAAVKINLLLEESKREEEMEDEAEVESESESENMSDTESEEKKEDETDSESVEEDEDETASESEEESEDAESEEDETDSESEEEIEDETDSVSVKVGVKEIKIMNHAMDLCTKLLREISGLKENLTSKFENYRTKVEAERRKWEEEKENLSSKIKHYQSAEAEYAADRQKWDEEKEALNKRIQNYEREQSIWEKQANFFQETQEVLNNYSKHLEEKRKLEVELEFNKKLVEEYKVGYCWYKGNYFKLREENLDQASRLSTEASVAERLQKENGELEAKCRRLEEENGALTGKLSAAREACELYRSYLRDLSTGFNSARR</sequence>
<keyword evidence="5" id="KW-1185">Reference proteome</keyword>
<name>A0AAV5KHC0_9ROSI</name>
<feature type="transmembrane region" description="Helical" evidence="3">
    <location>
        <begin position="48"/>
        <end position="67"/>
    </location>
</feature>
<evidence type="ECO:0000313" key="4">
    <source>
        <dbReference type="EMBL" id="GKV23997.1"/>
    </source>
</evidence>
<keyword evidence="1" id="KW-0175">Coiled coil</keyword>